<reference evidence="1" key="2">
    <citation type="submission" date="2014-03" db="EMBL/GenBank/DDBJ databases">
        <authorList>
            <person name="Genoscope - CEA"/>
        </authorList>
    </citation>
    <scope>NUCLEOTIDE SEQUENCE</scope>
</reference>
<gene>
    <name evidence="1" type="ORF">GSONMT00031146001</name>
</gene>
<reference evidence="1" key="1">
    <citation type="journal article" date="2014" name="Nat. Commun.">
        <title>The rainbow trout genome provides novel insights into evolution after whole-genome duplication in vertebrates.</title>
        <authorList>
            <person name="Berthelot C."/>
            <person name="Brunet F."/>
            <person name="Chalopin D."/>
            <person name="Juanchich A."/>
            <person name="Bernard M."/>
            <person name="Noel B."/>
            <person name="Bento P."/>
            <person name="Da Silva C."/>
            <person name="Labadie K."/>
            <person name="Alberti A."/>
            <person name="Aury J.M."/>
            <person name="Louis A."/>
            <person name="Dehais P."/>
            <person name="Bardou P."/>
            <person name="Montfort J."/>
            <person name="Klopp C."/>
            <person name="Cabau C."/>
            <person name="Gaspin C."/>
            <person name="Thorgaard G.H."/>
            <person name="Boussaha M."/>
            <person name="Quillet E."/>
            <person name="Guyomard R."/>
            <person name="Galiana D."/>
            <person name="Bobe J."/>
            <person name="Volff J.N."/>
            <person name="Genet C."/>
            <person name="Wincker P."/>
            <person name="Jaillon O."/>
            <person name="Roest Crollius H."/>
            <person name="Guiguen Y."/>
        </authorList>
    </citation>
    <scope>NUCLEOTIDE SEQUENCE [LARGE SCALE GENOMIC DNA]</scope>
</reference>
<dbReference type="AlphaFoldDB" id="A0A061A560"/>
<dbReference type="PaxDb" id="8022-A0A061A560"/>
<sequence>MRGDVLSLPAEASRPDVILKGNQMTLVFMEKEYSSPEEPHLGIVHMVEVGH</sequence>
<evidence type="ECO:0000313" key="2">
    <source>
        <dbReference type="Proteomes" id="UP000193380"/>
    </source>
</evidence>
<name>A0A061A560_ONCMY</name>
<accession>A0A061A560</accession>
<dbReference type="EMBL" id="FR971444">
    <property type="protein sequence ID" value="CDR10779.1"/>
    <property type="molecule type" value="Genomic_DNA"/>
</dbReference>
<evidence type="ECO:0000313" key="1">
    <source>
        <dbReference type="EMBL" id="CDR10779.1"/>
    </source>
</evidence>
<organism evidence="1 2">
    <name type="scientific">Oncorhynchus mykiss</name>
    <name type="common">Rainbow trout</name>
    <name type="synonym">Salmo gairdneri</name>
    <dbReference type="NCBI Taxonomy" id="8022"/>
    <lineage>
        <taxon>Eukaryota</taxon>
        <taxon>Metazoa</taxon>
        <taxon>Chordata</taxon>
        <taxon>Craniata</taxon>
        <taxon>Vertebrata</taxon>
        <taxon>Euteleostomi</taxon>
        <taxon>Actinopterygii</taxon>
        <taxon>Neopterygii</taxon>
        <taxon>Teleostei</taxon>
        <taxon>Protacanthopterygii</taxon>
        <taxon>Salmoniformes</taxon>
        <taxon>Salmonidae</taxon>
        <taxon>Salmoninae</taxon>
        <taxon>Oncorhynchus</taxon>
    </lineage>
</organism>
<dbReference type="STRING" id="8022.A0A061A560"/>
<proteinExistence type="predicted"/>
<protein>
    <submittedName>
        <fullName evidence="1">Uncharacterized protein</fullName>
    </submittedName>
</protein>
<dbReference type="Proteomes" id="UP000193380">
    <property type="component" value="Unassembled WGS sequence"/>
</dbReference>